<dbReference type="GO" id="GO:0003887">
    <property type="term" value="F:DNA-directed DNA polymerase activity"/>
    <property type="evidence" value="ECO:0007669"/>
    <property type="project" value="TreeGrafter"/>
</dbReference>
<gene>
    <name evidence="2" type="ORF">D9615_007379</name>
</gene>
<dbReference type="OrthoDB" id="337486at2759"/>
<evidence type="ECO:0000313" key="2">
    <source>
        <dbReference type="EMBL" id="KAF5373284.1"/>
    </source>
</evidence>
<evidence type="ECO:0000313" key="3">
    <source>
        <dbReference type="Proteomes" id="UP000565441"/>
    </source>
</evidence>
<evidence type="ECO:0008006" key="4">
    <source>
        <dbReference type="Google" id="ProtNLM"/>
    </source>
</evidence>
<organism evidence="2 3">
    <name type="scientific">Tricholomella constricta</name>
    <dbReference type="NCBI Taxonomy" id="117010"/>
    <lineage>
        <taxon>Eukaryota</taxon>
        <taxon>Fungi</taxon>
        <taxon>Dikarya</taxon>
        <taxon>Basidiomycota</taxon>
        <taxon>Agaricomycotina</taxon>
        <taxon>Agaricomycetes</taxon>
        <taxon>Agaricomycetidae</taxon>
        <taxon>Agaricales</taxon>
        <taxon>Tricholomatineae</taxon>
        <taxon>Lyophyllaceae</taxon>
        <taxon>Tricholomella</taxon>
    </lineage>
</organism>
<sequence length="222" mass="25097">MSSKSSTPSTRTLRQGTLSFGSAKRTATTQNTKPKASQTKKLPALRKTARHDSSEDELDIDDIQVPSSDEEELVEEQPTRKLEERAKTSSKVSKTHKQERQATKPPVTVLQSKNSVEIQSTASLSELNENDPKWRKHYASVREKMGYMHPIHGQGQNKIHEILRVFDLTYEYGPCVGISRLDRWERATALGLNPPPEVKDILTTRQGTEQRELSESVLFNEV</sequence>
<feature type="compositionally biased region" description="Polar residues" evidence="1">
    <location>
        <begin position="1"/>
        <end position="40"/>
    </location>
</feature>
<name>A0A8H5LXS8_9AGAR</name>
<dbReference type="InterPro" id="IPR007218">
    <property type="entry name" value="DNA_pol_delta_4"/>
</dbReference>
<reference evidence="2 3" key="1">
    <citation type="journal article" date="2020" name="ISME J.">
        <title>Uncovering the hidden diversity of litter-decomposition mechanisms in mushroom-forming fungi.</title>
        <authorList>
            <person name="Floudas D."/>
            <person name="Bentzer J."/>
            <person name="Ahren D."/>
            <person name="Johansson T."/>
            <person name="Persson P."/>
            <person name="Tunlid A."/>
        </authorList>
    </citation>
    <scope>NUCLEOTIDE SEQUENCE [LARGE SCALE GENOMIC DNA]</scope>
    <source>
        <strain evidence="2 3">CBS 661.87</strain>
    </source>
</reference>
<dbReference type="EMBL" id="JAACJP010000040">
    <property type="protein sequence ID" value="KAF5373284.1"/>
    <property type="molecule type" value="Genomic_DNA"/>
</dbReference>
<dbReference type="GO" id="GO:0043625">
    <property type="term" value="C:delta DNA polymerase complex"/>
    <property type="evidence" value="ECO:0007669"/>
    <property type="project" value="TreeGrafter"/>
</dbReference>
<dbReference type="AlphaFoldDB" id="A0A8H5LXS8"/>
<proteinExistence type="predicted"/>
<dbReference type="PANTHER" id="PTHR14303">
    <property type="entry name" value="DNA POLYMERASE DELTA SUBUNIT 4"/>
    <property type="match status" value="1"/>
</dbReference>
<feature type="region of interest" description="Disordered" evidence="1">
    <location>
        <begin position="1"/>
        <end position="106"/>
    </location>
</feature>
<dbReference type="Proteomes" id="UP000565441">
    <property type="component" value="Unassembled WGS sequence"/>
</dbReference>
<dbReference type="GO" id="GO:0000731">
    <property type="term" value="P:DNA synthesis involved in DNA repair"/>
    <property type="evidence" value="ECO:0007669"/>
    <property type="project" value="InterPro"/>
</dbReference>
<accession>A0A8H5LXS8</accession>
<dbReference type="GO" id="GO:0006261">
    <property type="term" value="P:DNA-templated DNA replication"/>
    <property type="evidence" value="ECO:0007669"/>
    <property type="project" value="TreeGrafter"/>
</dbReference>
<feature type="compositionally biased region" description="Acidic residues" evidence="1">
    <location>
        <begin position="54"/>
        <end position="75"/>
    </location>
</feature>
<protein>
    <recommendedName>
        <fullName evidence="4">DNA polymerase delta subunit 4</fullName>
    </recommendedName>
</protein>
<feature type="compositionally biased region" description="Basic and acidic residues" evidence="1">
    <location>
        <begin position="77"/>
        <end position="87"/>
    </location>
</feature>
<comment type="caution">
    <text evidence="2">The sequence shown here is derived from an EMBL/GenBank/DDBJ whole genome shotgun (WGS) entry which is preliminary data.</text>
</comment>
<dbReference type="Pfam" id="PF04081">
    <property type="entry name" value="DNA_pol_delta_4"/>
    <property type="match status" value="1"/>
</dbReference>
<dbReference type="PANTHER" id="PTHR14303:SF0">
    <property type="entry name" value="DNA POLYMERASE DELTA SUBUNIT 4"/>
    <property type="match status" value="1"/>
</dbReference>
<keyword evidence="3" id="KW-1185">Reference proteome</keyword>
<evidence type="ECO:0000256" key="1">
    <source>
        <dbReference type="SAM" id="MobiDB-lite"/>
    </source>
</evidence>